<dbReference type="EMBL" id="QJKJ01008628">
    <property type="protein sequence ID" value="RDX79122.1"/>
    <property type="molecule type" value="Genomic_DNA"/>
</dbReference>
<sequence length="222" mass="24721">MGYPLGTLGLDENGLSIGFQKDLEGADYPLASVKMDKVDEVGFPMAPKEFRERVAGKLKMRCKGIVEGGFSQKPMSAYSLTRLSETRKGAPATASAVLFCQPTALSDKSGLLLLMIIVISLVFIFCTKKDSVFHVQILLCLCSNPIIIQNQIFFSRNGGEYTSHSFQEFLQSNDIISQRSCPSTYNKMGQLNEKIFICLMLFTLYCWCLMCHHAFGVKPFPL</sequence>
<keyword evidence="3" id="KW-1185">Reference proteome</keyword>
<dbReference type="AlphaFoldDB" id="A0A371FLK0"/>
<evidence type="ECO:0000256" key="1">
    <source>
        <dbReference type="SAM" id="Phobius"/>
    </source>
</evidence>
<organism evidence="2 3">
    <name type="scientific">Mucuna pruriens</name>
    <name type="common">Velvet bean</name>
    <name type="synonym">Dolichos pruriens</name>
    <dbReference type="NCBI Taxonomy" id="157652"/>
    <lineage>
        <taxon>Eukaryota</taxon>
        <taxon>Viridiplantae</taxon>
        <taxon>Streptophyta</taxon>
        <taxon>Embryophyta</taxon>
        <taxon>Tracheophyta</taxon>
        <taxon>Spermatophyta</taxon>
        <taxon>Magnoliopsida</taxon>
        <taxon>eudicotyledons</taxon>
        <taxon>Gunneridae</taxon>
        <taxon>Pentapetalae</taxon>
        <taxon>rosids</taxon>
        <taxon>fabids</taxon>
        <taxon>Fabales</taxon>
        <taxon>Fabaceae</taxon>
        <taxon>Papilionoideae</taxon>
        <taxon>50 kb inversion clade</taxon>
        <taxon>NPAAA clade</taxon>
        <taxon>indigoferoid/millettioid clade</taxon>
        <taxon>Phaseoleae</taxon>
        <taxon>Mucuna</taxon>
    </lineage>
</organism>
<protein>
    <submittedName>
        <fullName evidence="2">Uncharacterized protein</fullName>
    </submittedName>
</protein>
<keyword evidence="1" id="KW-1133">Transmembrane helix</keyword>
<reference evidence="2" key="1">
    <citation type="submission" date="2018-05" db="EMBL/GenBank/DDBJ databases">
        <title>Draft genome of Mucuna pruriens seed.</title>
        <authorList>
            <person name="Nnadi N.E."/>
            <person name="Vos R."/>
            <person name="Hasami M.H."/>
            <person name="Devisetty U.K."/>
            <person name="Aguiy J.C."/>
        </authorList>
    </citation>
    <scope>NUCLEOTIDE SEQUENCE [LARGE SCALE GENOMIC DNA]</scope>
    <source>
        <strain evidence="2">JCA_2017</strain>
    </source>
</reference>
<feature type="non-terminal residue" evidence="2">
    <location>
        <position position="1"/>
    </location>
</feature>
<feature type="transmembrane region" description="Helical" evidence="1">
    <location>
        <begin position="109"/>
        <end position="126"/>
    </location>
</feature>
<feature type="transmembrane region" description="Helical" evidence="1">
    <location>
        <begin position="195"/>
        <end position="215"/>
    </location>
</feature>
<evidence type="ECO:0000313" key="2">
    <source>
        <dbReference type="EMBL" id="RDX79122.1"/>
    </source>
</evidence>
<accession>A0A371FLK0</accession>
<gene>
    <name evidence="2" type="ORF">CR513_40487</name>
</gene>
<evidence type="ECO:0000313" key="3">
    <source>
        <dbReference type="Proteomes" id="UP000257109"/>
    </source>
</evidence>
<comment type="caution">
    <text evidence="2">The sequence shown here is derived from an EMBL/GenBank/DDBJ whole genome shotgun (WGS) entry which is preliminary data.</text>
</comment>
<keyword evidence="1" id="KW-0812">Transmembrane</keyword>
<proteinExistence type="predicted"/>
<keyword evidence="1" id="KW-0472">Membrane</keyword>
<dbReference type="Proteomes" id="UP000257109">
    <property type="component" value="Unassembled WGS sequence"/>
</dbReference>
<name>A0A371FLK0_MUCPR</name>